<comment type="function">
    <text evidence="1">Functions in two distinct reactions of the de novo folate biosynthetic pathway. Catalyzes the addition of a glutamate residue to dihydropteroate (7,8-dihydropteroate or H2Pte) to form dihydrofolate (7,8-dihydrofolate monoglutamate or H2Pte-Glu). Also catalyzes successive additions of L-glutamate to tetrahydrofolate or 10-formyltetrahydrofolate or 5,10-methylenetetrahydrofolate, leading to folylpolyglutamate derivatives.</text>
</comment>
<evidence type="ECO:0000313" key="24">
    <source>
        <dbReference type="EMBL" id="EAW31735.1"/>
    </source>
</evidence>
<dbReference type="GO" id="GO:0005524">
    <property type="term" value="F:ATP binding"/>
    <property type="evidence" value="ECO:0007669"/>
    <property type="project" value="UniProtKB-KW"/>
</dbReference>
<evidence type="ECO:0000256" key="20">
    <source>
        <dbReference type="ARBA" id="ARBA00049161"/>
    </source>
</evidence>
<evidence type="ECO:0000256" key="7">
    <source>
        <dbReference type="ARBA" id="ARBA00019357"/>
    </source>
</evidence>
<evidence type="ECO:0000256" key="5">
    <source>
        <dbReference type="ARBA" id="ARBA00013023"/>
    </source>
</evidence>
<keyword evidence="8 21" id="KW-0436">Ligase</keyword>
<comment type="similarity">
    <text evidence="4 21">Belongs to the folylpolyglutamate synthase family.</text>
</comment>
<evidence type="ECO:0000256" key="6">
    <source>
        <dbReference type="ARBA" id="ARBA00013025"/>
    </source>
</evidence>
<evidence type="ECO:0000259" key="22">
    <source>
        <dbReference type="Pfam" id="PF02875"/>
    </source>
</evidence>
<evidence type="ECO:0000256" key="2">
    <source>
        <dbReference type="ARBA" id="ARBA00004799"/>
    </source>
</evidence>
<evidence type="ECO:0000256" key="17">
    <source>
        <dbReference type="ARBA" id="ARBA00047493"/>
    </source>
</evidence>
<dbReference type="STRING" id="247633.GP2143_04775"/>
<sequence length="428" mass="46817">MRFDTLNEWLVWQESCHSSEIELGLERVGAVARAMGLTLDRSKVITVAGTNGKGSTVAVLNTLLRSAGYSVACFTSPHFLRYNERIKLDDCDVSDQLLIESFDRIDQARGTIPLTFFEFGTLAAIDICQHHNADVILLEVGLGGRLDAVNIIDADIAVITSIDIDHEDWLGSDREQIGREKAGIMRSGKPTVSAGLTPPASLQIEADKIGTTIYQAGRDFMYRQAREHGRWNWSGQSIDGQPVELLALQFPSLPAESVSAALQTLQLLDLPITKIDYNSLANVDLTGRFQCRVIEGKQVVLDVAHNPAAASYLAKRLQQTHGVGRTIALVAVMADKDIDGIVEPLINSFDTWYALELADVPRAMKASALAKKISSLTDVDVHVSSTIAIAFSDALSMMEKEDRLVVFGSFFTVAGLLEFADGKFYDEI</sequence>
<protein>
    <recommendedName>
        <fullName evidence="7">Dihydrofolate synthase/folylpolyglutamate synthase</fullName>
        <ecNumber evidence="5">6.3.2.12</ecNumber>
        <ecNumber evidence="6">6.3.2.17</ecNumber>
    </recommendedName>
    <alternativeName>
        <fullName evidence="16">Folylpoly-gamma-glutamate synthetase-dihydrofolate synthetase</fullName>
    </alternativeName>
    <alternativeName>
        <fullName evidence="14">Folylpolyglutamate synthetase</fullName>
    </alternativeName>
    <alternativeName>
        <fullName evidence="15">Tetrahydrofolylpolyglutamate synthase</fullName>
    </alternativeName>
</protein>
<dbReference type="EC" id="6.3.2.17" evidence="6"/>
<evidence type="ECO:0000256" key="16">
    <source>
        <dbReference type="ARBA" id="ARBA00032510"/>
    </source>
</evidence>
<evidence type="ECO:0000256" key="3">
    <source>
        <dbReference type="ARBA" id="ARBA00005150"/>
    </source>
</evidence>
<comment type="catalytic activity">
    <reaction evidence="18">
        <text>10-formyltetrahydrofolyl-(gamma-L-Glu)(n) + L-glutamate + ATP = 10-formyltetrahydrofolyl-(gamma-L-Glu)(n+1) + ADP + phosphate + H(+)</text>
        <dbReference type="Rhea" id="RHEA:51904"/>
        <dbReference type="Rhea" id="RHEA-COMP:13088"/>
        <dbReference type="Rhea" id="RHEA-COMP:14300"/>
        <dbReference type="ChEBI" id="CHEBI:15378"/>
        <dbReference type="ChEBI" id="CHEBI:29985"/>
        <dbReference type="ChEBI" id="CHEBI:30616"/>
        <dbReference type="ChEBI" id="CHEBI:43474"/>
        <dbReference type="ChEBI" id="CHEBI:134413"/>
        <dbReference type="ChEBI" id="CHEBI:456216"/>
        <dbReference type="EC" id="6.3.2.17"/>
    </reaction>
</comment>
<organism evidence="24 25">
    <name type="scientific">marine gamma proteobacterium HTCC2143</name>
    <dbReference type="NCBI Taxonomy" id="247633"/>
    <lineage>
        <taxon>Bacteria</taxon>
        <taxon>Pseudomonadati</taxon>
        <taxon>Pseudomonadota</taxon>
        <taxon>Gammaproteobacteria</taxon>
        <taxon>Cellvibrionales</taxon>
        <taxon>Spongiibacteraceae</taxon>
        <taxon>BD1-7 clade</taxon>
    </lineage>
</organism>
<dbReference type="InterPro" id="IPR013221">
    <property type="entry name" value="Mur_ligase_cen"/>
</dbReference>
<dbReference type="GO" id="GO:0005737">
    <property type="term" value="C:cytoplasm"/>
    <property type="evidence" value="ECO:0007669"/>
    <property type="project" value="TreeGrafter"/>
</dbReference>
<feature type="domain" description="Mur ligase central" evidence="23">
    <location>
        <begin position="47"/>
        <end position="187"/>
    </location>
</feature>
<dbReference type="Gene3D" id="3.40.1190.10">
    <property type="entry name" value="Mur-like, catalytic domain"/>
    <property type="match status" value="1"/>
</dbReference>
<dbReference type="Gene3D" id="3.90.190.20">
    <property type="entry name" value="Mur ligase, C-terminal domain"/>
    <property type="match status" value="1"/>
</dbReference>
<dbReference type="InterPro" id="IPR001645">
    <property type="entry name" value="Folylpolyglutamate_synth"/>
</dbReference>
<dbReference type="PROSITE" id="PS01011">
    <property type="entry name" value="FOLYLPOLYGLU_SYNT_1"/>
    <property type="match status" value="1"/>
</dbReference>
<dbReference type="Pfam" id="PF02875">
    <property type="entry name" value="Mur_ligase_C"/>
    <property type="match status" value="1"/>
</dbReference>
<dbReference type="Pfam" id="PF08245">
    <property type="entry name" value="Mur_ligase_M"/>
    <property type="match status" value="1"/>
</dbReference>
<dbReference type="EC" id="6.3.2.12" evidence="5"/>
<evidence type="ECO:0000256" key="10">
    <source>
        <dbReference type="ARBA" id="ARBA00022741"/>
    </source>
</evidence>
<feature type="domain" description="Mur ligase C-terminal" evidence="22">
    <location>
        <begin position="287"/>
        <end position="410"/>
    </location>
</feature>
<comment type="caution">
    <text evidence="24">The sequence shown here is derived from an EMBL/GenBank/DDBJ whole genome shotgun (WGS) entry which is preliminary data.</text>
</comment>
<dbReference type="GO" id="GO:0046656">
    <property type="term" value="P:folic acid biosynthetic process"/>
    <property type="evidence" value="ECO:0007669"/>
    <property type="project" value="UniProtKB-KW"/>
</dbReference>
<evidence type="ECO:0000256" key="4">
    <source>
        <dbReference type="ARBA" id="ARBA00008276"/>
    </source>
</evidence>
<dbReference type="SUPFAM" id="SSF53244">
    <property type="entry name" value="MurD-like peptide ligases, peptide-binding domain"/>
    <property type="match status" value="1"/>
</dbReference>
<keyword evidence="11 21" id="KW-0067">ATP-binding</keyword>
<evidence type="ECO:0000256" key="1">
    <source>
        <dbReference type="ARBA" id="ARBA00002714"/>
    </source>
</evidence>
<keyword evidence="13" id="KW-0289">Folate biosynthesis</keyword>
<name>A0YB05_9GAMM</name>
<evidence type="ECO:0000256" key="13">
    <source>
        <dbReference type="ARBA" id="ARBA00022909"/>
    </source>
</evidence>
<evidence type="ECO:0000256" key="19">
    <source>
        <dbReference type="ARBA" id="ARBA00049035"/>
    </source>
</evidence>
<comment type="catalytic activity">
    <reaction evidence="19">
        <text>(6R)-5,10-methylenetetrahydrofolyl-(gamma-L-Glu)(n) + L-glutamate + ATP = (6R)-5,10-methylenetetrahydrofolyl-(gamma-L-Glu)(n+1) + ADP + phosphate + H(+)</text>
        <dbReference type="Rhea" id="RHEA:51912"/>
        <dbReference type="Rhea" id="RHEA-COMP:13257"/>
        <dbReference type="Rhea" id="RHEA-COMP:13258"/>
        <dbReference type="ChEBI" id="CHEBI:15378"/>
        <dbReference type="ChEBI" id="CHEBI:29985"/>
        <dbReference type="ChEBI" id="CHEBI:30616"/>
        <dbReference type="ChEBI" id="CHEBI:43474"/>
        <dbReference type="ChEBI" id="CHEBI:136572"/>
        <dbReference type="ChEBI" id="CHEBI:456216"/>
        <dbReference type="EC" id="6.3.2.17"/>
    </reaction>
</comment>
<keyword evidence="25" id="KW-1185">Reference proteome</keyword>
<dbReference type="InterPro" id="IPR036615">
    <property type="entry name" value="Mur_ligase_C_dom_sf"/>
</dbReference>
<evidence type="ECO:0000313" key="25">
    <source>
        <dbReference type="Proteomes" id="UP000004931"/>
    </source>
</evidence>
<comment type="pathway">
    <text evidence="3">Cofactor biosynthesis; tetrahydrofolylpolyglutamate biosynthesis.</text>
</comment>
<evidence type="ECO:0000256" key="18">
    <source>
        <dbReference type="ARBA" id="ARBA00047808"/>
    </source>
</evidence>
<proteinExistence type="inferred from homology"/>
<gene>
    <name evidence="24" type="ORF">GP2143_04775</name>
</gene>
<comment type="pathway">
    <text evidence="2">Cofactor biosynthesis; tetrahydrofolate biosynthesis; 7,8-dihydrofolate from 2-amino-4-hydroxy-6-hydroxymethyl-7,8-dihydropteridine diphosphate and 4-aminobenzoate: step 2/2.</text>
</comment>
<keyword evidence="10 21" id="KW-0547">Nucleotide-binding</keyword>
<dbReference type="GO" id="GO:0046872">
    <property type="term" value="F:metal ion binding"/>
    <property type="evidence" value="ECO:0007669"/>
    <property type="project" value="UniProtKB-KW"/>
</dbReference>
<dbReference type="PIRSF" id="PIRSF001563">
    <property type="entry name" value="Folylpolyglu_synth"/>
    <property type="match status" value="1"/>
</dbReference>
<evidence type="ECO:0000256" key="8">
    <source>
        <dbReference type="ARBA" id="ARBA00022598"/>
    </source>
</evidence>
<evidence type="ECO:0000256" key="15">
    <source>
        <dbReference type="ARBA" id="ARBA00030592"/>
    </source>
</evidence>
<keyword evidence="9" id="KW-0479">Metal-binding</keyword>
<keyword evidence="12" id="KW-0460">Magnesium</keyword>
<dbReference type="InterPro" id="IPR004101">
    <property type="entry name" value="Mur_ligase_C"/>
</dbReference>
<dbReference type="PANTHER" id="PTHR11136:SF0">
    <property type="entry name" value="DIHYDROFOLATE SYNTHETASE-RELATED"/>
    <property type="match status" value="1"/>
</dbReference>
<dbReference type="NCBIfam" id="NF008101">
    <property type="entry name" value="PRK10846.1"/>
    <property type="match status" value="1"/>
</dbReference>
<dbReference type="OrthoDB" id="9809356at2"/>
<dbReference type="PANTHER" id="PTHR11136">
    <property type="entry name" value="FOLYLPOLYGLUTAMATE SYNTHASE-RELATED"/>
    <property type="match status" value="1"/>
</dbReference>
<evidence type="ECO:0000256" key="14">
    <source>
        <dbReference type="ARBA" id="ARBA00030048"/>
    </source>
</evidence>
<evidence type="ECO:0000256" key="21">
    <source>
        <dbReference type="PIRNR" id="PIRNR001563"/>
    </source>
</evidence>
<dbReference type="SUPFAM" id="SSF53623">
    <property type="entry name" value="MurD-like peptide ligases, catalytic domain"/>
    <property type="match status" value="1"/>
</dbReference>
<accession>A0YB05</accession>
<dbReference type="EMBL" id="AAVT01000002">
    <property type="protein sequence ID" value="EAW31735.1"/>
    <property type="molecule type" value="Genomic_DNA"/>
</dbReference>
<dbReference type="GO" id="GO:0046654">
    <property type="term" value="P:tetrahydrofolate biosynthetic process"/>
    <property type="evidence" value="ECO:0007669"/>
    <property type="project" value="UniProtKB-UniPathway"/>
</dbReference>
<dbReference type="eggNOG" id="COG0285">
    <property type="taxonomic scope" value="Bacteria"/>
</dbReference>
<dbReference type="GO" id="GO:0008841">
    <property type="term" value="F:dihydrofolate synthase activity"/>
    <property type="evidence" value="ECO:0007669"/>
    <property type="project" value="UniProtKB-EC"/>
</dbReference>
<dbReference type="UniPathway" id="UPA00077">
    <property type="reaction ID" value="UER00157"/>
</dbReference>
<dbReference type="Proteomes" id="UP000004931">
    <property type="component" value="Unassembled WGS sequence"/>
</dbReference>
<dbReference type="InterPro" id="IPR036565">
    <property type="entry name" value="Mur-like_cat_sf"/>
</dbReference>
<dbReference type="GO" id="GO:0004326">
    <property type="term" value="F:tetrahydrofolylpolyglutamate synthase activity"/>
    <property type="evidence" value="ECO:0007669"/>
    <property type="project" value="UniProtKB-EC"/>
</dbReference>
<evidence type="ECO:0000256" key="12">
    <source>
        <dbReference type="ARBA" id="ARBA00022842"/>
    </source>
</evidence>
<evidence type="ECO:0000256" key="9">
    <source>
        <dbReference type="ARBA" id="ARBA00022723"/>
    </source>
</evidence>
<comment type="catalytic activity">
    <reaction evidence="17">
        <text>(6S)-5,6,7,8-tetrahydrofolyl-(gamma-L-Glu)(n) + L-glutamate + ATP = (6S)-5,6,7,8-tetrahydrofolyl-(gamma-L-Glu)(n+1) + ADP + phosphate + H(+)</text>
        <dbReference type="Rhea" id="RHEA:10580"/>
        <dbReference type="Rhea" id="RHEA-COMP:14738"/>
        <dbReference type="Rhea" id="RHEA-COMP:14740"/>
        <dbReference type="ChEBI" id="CHEBI:15378"/>
        <dbReference type="ChEBI" id="CHEBI:29985"/>
        <dbReference type="ChEBI" id="CHEBI:30616"/>
        <dbReference type="ChEBI" id="CHEBI:43474"/>
        <dbReference type="ChEBI" id="CHEBI:141005"/>
        <dbReference type="ChEBI" id="CHEBI:456216"/>
        <dbReference type="EC" id="6.3.2.17"/>
    </reaction>
</comment>
<dbReference type="InterPro" id="IPR018109">
    <property type="entry name" value="Folylpolyglutamate_synth_CS"/>
</dbReference>
<comment type="catalytic activity">
    <reaction evidence="20">
        <text>7,8-dihydropteroate + L-glutamate + ATP = 7,8-dihydrofolate + ADP + phosphate + H(+)</text>
        <dbReference type="Rhea" id="RHEA:23584"/>
        <dbReference type="ChEBI" id="CHEBI:15378"/>
        <dbReference type="ChEBI" id="CHEBI:17839"/>
        <dbReference type="ChEBI" id="CHEBI:29985"/>
        <dbReference type="ChEBI" id="CHEBI:30616"/>
        <dbReference type="ChEBI" id="CHEBI:43474"/>
        <dbReference type="ChEBI" id="CHEBI:57451"/>
        <dbReference type="ChEBI" id="CHEBI:456216"/>
        <dbReference type="EC" id="6.3.2.12"/>
    </reaction>
</comment>
<dbReference type="NCBIfam" id="TIGR01499">
    <property type="entry name" value="folC"/>
    <property type="match status" value="1"/>
</dbReference>
<dbReference type="AlphaFoldDB" id="A0YB05"/>
<evidence type="ECO:0000259" key="23">
    <source>
        <dbReference type="Pfam" id="PF08245"/>
    </source>
</evidence>
<evidence type="ECO:0000256" key="11">
    <source>
        <dbReference type="ARBA" id="ARBA00022840"/>
    </source>
</evidence>
<reference evidence="24 25" key="1">
    <citation type="journal article" date="2010" name="J. Bacteriol.">
        <title>Genome sequence of the oligotrophic marine Gammaproteobacterium HTCC2143, isolated from the Oregon Coast.</title>
        <authorList>
            <person name="Oh H.M."/>
            <person name="Kang I."/>
            <person name="Ferriera S."/>
            <person name="Giovannoni S.J."/>
            <person name="Cho J.C."/>
        </authorList>
    </citation>
    <scope>NUCLEOTIDE SEQUENCE [LARGE SCALE GENOMIC DNA]</scope>
    <source>
        <strain evidence="24 25">HTCC2143</strain>
    </source>
</reference>